<name>A0AA41S4X1_PAPNU</name>
<dbReference type="AlphaFoldDB" id="A0AA41S4X1"/>
<comment type="caution">
    <text evidence="2">The sequence shown here is derived from an EMBL/GenBank/DDBJ whole genome shotgun (WGS) entry which is preliminary data.</text>
</comment>
<protein>
    <recommendedName>
        <fullName evidence="4">Transposase</fullName>
    </recommendedName>
</protein>
<dbReference type="PANTHER" id="PTHR33018:SF37">
    <property type="entry name" value="TRANSPOSASE TNP1_EN_SPM-LIKE DOMAIN-CONTAINING PROTEIN"/>
    <property type="match status" value="1"/>
</dbReference>
<dbReference type="EMBL" id="JAJJMA010065858">
    <property type="protein sequence ID" value="MCL7027233.1"/>
    <property type="molecule type" value="Genomic_DNA"/>
</dbReference>
<feature type="compositionally biased region" description="Polar residues" evidence="1">
    <location>
        <begin position="186"/>
        <end position="195"/>
    </location>
</feature>
<evidence type="ECO:0008006" key="4">
    <source>
        <dbReference type="Google" id="ProtNLM"/>
    </source>
</evidence>
<gene>
    <name evidence="2" type="ORF">MKW94_021356</name>
</gene>
<dbReference type="Proteomes" id="UP001177140">
    <property type="component" value="Unassembled WGS sequence"/>
</dbReference>
<sequence>MAQQQSTSSYHTSSSQQNGATSSSTTPKTLVELDIAGLPIGDNASPFMTQAGDLIRRHIPINKTDWRIVPQKYKDDVWNTLMGEYEFNVDHVRSVIETKFPKIFRRYKSDLRKYVIKGQVRKKATKKRSQVEESEEQDEENGEGELPEVELTPELWEAAKLKVPAGMHRVIWEEFVENERKDEQIQKNAKNSQARKAQKIRHTLGRQSYSNKAYKLGDSDVKVIPGETTDKWLLGHQRKDGSVHPTAVEAHEKVKQAKEKNKEIGESSSSLVSPALEDVFGSTRKDGIRGYSSSVSKKQGEMAAIMKSALKKQETESETRLNAIESQVGQLLGTVASVQGEVGSVDGTKLVEG</sequence>
<feature type="region of interest" description="Disordered" evidence="1">
    <location>
        <begin position="125"/>
        <end position="149"/>
    </location>
</feature>
<reference evidence="2" key="1">
    <citation type="submission" date="2022-03" db="EMBL/GenBank/DDBJ databases">
        <title>A functionally conserved STORR gene fusion in Papaver species that diverged 16.8 million years ago.</title>
        <authorList>
            <person name="Catania T."/>
        </authorList>
    </citation>
    <scope>NUCLEOTIDE SEQUENCE</scope>
    <source>
        <strain evidence="2">S-191538</strain>
    </source>
</reference>
<accession>A0AA41S4X1</accession>
<organism evidence="2 3">
    <name type="scientific">Papaver nudicaule</name>
    <name type="common">Iceland poppy</name>
    <dbReference type="NCBI Taxonomy" id="74823"/>
    <lineage>
        <taxon>Eukaryota</taxon>
        <taxon>Viridiplantae</taxon>
        <taxon>Streptophyta</taxon>
        <taxon>Embryophyta</taxon>
        <taxon>Tracheophyta</taxon>
        <taxon>Spermatophyta</taxon>
        <taxon>Magnoliopsida</taxon>
        <taxon>Ranunculales</taxon>
        <taxon>Papaveraceae</taxon>
        <taxon>Papaveroideae</taxon>
        <taxon>Papaver</taxon>
    </lineage>
</organism>
<keyword evidence="3" id="KW-1185">Reference proteome</keyword>
<proteinExistence type="predicted"/>
<feature type="region of interest" description="Disordered" evidence="1">
    <location>
        <begin position="1"/>
        <end position="26"/>
    </location>
</feature>
<dbReference type="PANTHER" id="PTHR33018">
    <property type="entry name" value="OS10G0338966 PROTEIN-RELATED"/>
    <property type="match status" value="1"/>
</dbReference>
<feature type="compositionally biased region" description="Acidic residues" evidence="1">
    <location>
        <begin position="132"/>
        <end position="148"/>
    </location>
</feature>
<evidence type="ECO:0000256" key="1">
    <source>
        <dbReference type="SAM" id="MobiDB-lite"/>
    </source>
</evidence>
<feature type="region of interest" description="Disordered" evidence="1">
    <location>
        <begin position="181"/>
        <end position="205"/>
    </location>
</feature>
<evidence type="ECO:0000313" key="2">
    <source>
        <dbReference type="EMBL" id="MCL7027233.1"/>
    </source>
</evidence>
<evidence type="ECO:0000313" key="3">
    <source>
        <dbReference type="Proteomes" id="UP001177140"/>
    </source>
</evidence>